<gene>
    <name evidence="1" type="ORF">QR680_013664</name>
</gene>
<keyword evidence="2" id="KW-1185">Reference proteome</keyword>
<protein>
    <submittedName>
        <fullName evidence="1">Uncharacterized protein</fullName>
    </submittedName>
</protein>
<dbReference type="EMBL" id="JAUCMV010000002">
    <property type="protein sequence ID" value="KAK0418602.1"/>
    <property type="molecule type" value="Genomic_DNA"/>
</dbReference>
<evidence type="ECO:0000313" key="1">
    <source>
        <dbReference type="EMBL" id="KAK0418602.1"/>
    </source>
</evidence>
<dbReference type="Proteomes" id="UP001175271">
    <property type="component" value="Unassembled WGS sequence"/>
</dbReference>
<sequence>MMLFDESWKLIRRSQDRKAFQKDVVHLLTLKRSIISDRTISKTTCTVANLRAHLGFRPLFGPSLSLEKGAPIVGIGVICLLSKCLPLSALLRYPSTP</sequence>
<proteinExistence type="predicted"/>
<name>A0AA39I8V4_9BILA</name>
<accession>A0AA39I8V4</accession>
<evidence type="ECO:0000313" key="2">
    <source>
        <dbReference type="Proteomes" id="UP001175271"/>
    </source>
</evidence>
<dbReference type="AlphaFoldDB" id="A0AA39I8V4"/>
<comment type="caution">
    <text evidence="1">The sequence shown here is derived from an EMBL/GenBank/DDBJ whole genome shotgun (WGS) entry which is preliminary data.</text>
</comment>
<organism evidence="1 2">
    <name type="scientific">Steinernema hermaphroditum</name>
    <dbReference type="NCBI Taxonomy" id="289476"/>
    <lineage>
        <taxon>Eukaryota</taxon>
        <taxon>Metazoa</taxon>
        <taxon>Ecdysozoa</taxon>
        <taxon>Nematoda</taxon>
        <taxon>Chromadorea</taxon>
        <taxon>Rhabditida</taxon>
        <taxon>Tylenchina</taxon>
        <taxon>Panagrolaimomorpha</taxon>
        <taxon>Strongyloidoidea</taxon>
        <taxon>Steinernematidae</taxon>
        <taxon>Steinernema</taxon>
    </lineage>
</organism>
<reference evidence="1" key="1">
    <citation type="submission" date="2023-06" db="EMBL/GenBank/DDBJ databases">
        <title>Genomic analysis of the entomopathogenic nematode Steinernema hermaphroditum.</title>
        <authorList>
            <person name="Schwarz E.M."/>
            <person name="Heppert J.K."/>
            <person name="Baniya A."/>
            <person name="Schwartz H.T."/>
            <person name="Tan C.-H."/>
            <person name="Antoshechkin I."/>
            <person name="Sternberg P.W."/>
            <person name="Goodrich-Blair H."/>
            <person name="Dillman A.R."/>
        </authorList>
    </citation>
    <scope>NUCLEOTIDE SEQUENCE</scope>
    <source>
        <strain evidence="1">PS9179</strain>
        <tissue evidence="1">Whole animal</tissue>
    </source>
</reference>